<proteinExistence type="predicted"/>
<feature type="coiled-coil region" evidence="1">
    <location>
        <begin position="92"/>
        <end position="119"/>
    </location>
</feature>
<accession>A0ABW4DPM8</accession>
<dbReference type="EMBL" id="JBHTOF010000031">
    <property type="protein sequence ID" value="MFD1465351.1"/>
    <property type="molecule type" value="Genomic_DNA"/>
</dbReference>
<keyword evidence="3" id="KW-1185">Reference proteome</keyword>
<name>A0ABW4DPM8_9LACO</name>
<dbReference type="Proteomes" id="UP001597244">
    <property type="component" value="Unassembled WGS sequence"/>
</dbReference>
<evidence type="ECO:0000313" key="2">
    <source>
        <dbReference type="EMBL" id="MFD1465351.1"/>
    </source>
</evidence>
<protein>
    <submittedName>
        <fullName evidence="2">Uncharacterized protein</fullName>
    </submittedName>
</protein>
<dbReference type="RefSeq" id="WP_125578417.1">
    <property type="nucleotide sequence ID" value="NZ_JBHTOF010000031.1"/>
</dbReference>
<organism evidence="2 3">
    <name type="scientific">Lapidilactobacillus mulanensis</name>
    <dbReference type="NCBI Taxonomy" id="2485999"/>
    <lineage>
        <taxon>Bacteria</taxon>
        <taxon>Bacillati</taxon>
        <taxon>Bacillota</taxon>
        <taxon>Bacilli</taxon>
        <taxon>Lactobacillales</taxon>
        <taxon>Lactobacillaceae</taxon>
        <taxon>Lapidilactobacillus</taxon>
    </lineage>
</organism>
<evidence type="ECO:0000256" key="1">
    <source>
        <dbReference type="SAM" id="Coils"/>
    </source>
</evidence>
<gene>
    <name evidence="2" type="ORF">ACFQ4L_04495</name>
</gene>
<evidence type="ECO:0000313" key="3">
    <source>
        <dbReference type="Proteomes" id="UP001597244"/>
    </source>
</evidence>
<reference evidence="3" key="1">
    <citation type="journal article" date="2019" name="Int. J. Syst. Evol. Microbiol.">
        <title>The Global Catalogue of Microorganisms (GCM) 10K type strain sequencing project: providing services to taxonomists for standard genome sequencing and annotation.</title>
        <authorList>
            <consortium name="The Broad Institute Genomics Platform"/>
            <consortium name="The Broad Institute Genome Sequencing Center for Infectious Disease"/>
            <person name="Wu L."/>
            <person name="Ma J."/>
        </authorList>
    </citation>
    <scope>NUCLEOTIDE SEQUENCE [LARGE SCALE GENOMIC DNA]</scope>
    <source>
        <strain evidence="3">CCM 8951</strain>
    </source>
</reference>
<comment type="caution">
    <text evidence="2">The sequence shown here is derived from an EMBL/GenBank/DDBJ whole genome shotgun (WGS) entry which is preliminary data.</text>
</comment>
<keyword evidence="1" id="KW-0175">Coiled coil</keyword>
<sequence length="134" mass="15177">MKIYALKMKYELHQTTFYGWLRDQGLIVKEQTGYVVGPNGADMMETLTDYFLDSNGEIAKRTQVGVIQSQVQTLLAMYLDSGLPKLYAPSKKDDKKVQLESLAADLNRVDQRVVILEKQILILINQLATTEVHA</sequence>